<evidence type="ECO:0000256" key="1">
    <source>
        <dbReference type="SAM" id="MobiDB-lite"/>
    </source>
</evidence>
<feature type="non-terminal residue" evidence="2">
    <location>
        <position position="1"/>
    </location>
</feature>
<dbReference type="Proteomes" id="UP001163046">
    <property type="component" value="Unassembled WGS sequence"/>
</dbReference>
<name>A0A9W9ZX90_9CNID</name>
<evidence type="ECO:0000313" key="2">
    <source>
        <dbReference type="EMBL" id="KAJ7389553.1"/>
    </source>
</evidence>
<comment type="caution">
    <text evidence="2">The sequence shown here is derived from an EMBL/GenBank/DDBJ whole genome shotgun (WGS) entry which is preliminary data.</text>
</comment>
<protein>
    <submittedName>
        <fullName evidence="2">Uncharacterized protein</fullName>
    </submittedName>
</protein>
<dbReference type="AlphaFoldDB" id="A0A9W9ZX90"/>
<feature type="compositionally biased region" description="Basic and acidic residues" evidence="1">
    <location>
        <begin position="92"/>
        <end position="105"/>
    </location>
</feature>
<keyword evidence="3" id="KW-1185">Reference proteome</keyword>
<dbReference type="EMBL" id="MU825429">
    <property type="protein sequence ID" value="KAJ7389553.1"/>
    <property type="molecule type" value="Genomic_DNA"/>
</dbReference>
<gene>
    <name evidence="2" type="ORF">OS493_030598</name>
</gene>
<feature type="region of interest" description="Disordered" evidence="1">
    <location>
        <begin position="83"/>
        <end position="105"/>
    </location>
</feature>
<proteinExistence type="predicted"/>
<reference evidence="2" key="1">
    <citation type="submission" date="2023-01" db="EMBL/GenBank/DDBJ databases">
        <title>Genome assembly of the deep-sea coral Lophelia pertusa.</title>
        <authorList>
            <person name="Herrera S."/>
            <person name="Cordes E."/>
        </authorList>
    </citation>
    <scope>NUCLEOTIDE SEQUENCE</scope>
    <source>
        <strain evidence="2">USNM1676648</strain>
        <tissue evidence="2">Polyp</tissue>
    </source>
</reference>
<organism evidence="2 3">
    <name type="scientific">Desmophyllum pertusum</name>
    <dbReference type="NCBI Taxonomy" id="174260"/>
    <lineage>
        <taxon>Eukaryota</taxon>
        <taxon>Metazoa</taxon>
        <taxon>Cnidaria</taxon>
        <taxon>Anthozoa</taxon>
        <taxon>Hexacorallia</taxon>
        <taxon>Scleractinia</taxon>
        <taxon>Caryophylliina</taxon>
        <taxon>Caryophylliidae</taxon>
        <taxon>Desmophyllum</taxon>
    </lineage>
</organism>
<sequence length="105" mass="12151">CAAKILAAHNPIQHKEAVVKAFLHRKSLLPSKLELKITEEHPIMNDQRANGYPDKLLKKCLQMRTRDKRTQERSVNFAVLAESSESSTFERPSNHVEHRPYFQES</sequence>
<evidence type="ECO:0000313" key="3">
    <source>
        <dbReference type="Proteomes" id="UP001163046"/>
    </source>
</evidence>
<accession>A0A9W9ZX90</accession>